<gene>
    <name evidence="1" type="ORF">BMW23_0796</name>
</gene>
<evidence type="ECO:0000313" key="2">
    <source>
        <dbReference type="Proteomes" id="UP000240325"/>
    </source>
</evidence>
<protein>
    <submittedName>
        <fullName evidence="1">Uncharacterized protein</fullName>
    </submittedName>
</protein>
<name>A0A2H4UV95_9VIRU</name>
<sequence>MNISISDMIRRDTNINIIDNDQKKKYQIQAMENSNKIKISIVDKNKDVCIHEHQIGDIKCHLISYTLSDIDIENKHYALLGYIIKNANILGTIDLLFLPDDDLIKAEMKGKFQIVLINADNQRKILREFSIYIGNEKAVYLMTELLLEVLEQMLE</sequence>
<dbReference type="EMBL" id="MF782455">
    <property type="protein sequence ID" value="ATZ80842.1"/>
    <property type="molecule type" value="Genomic_DNA"/>
</dbReference>
<organism evidence="1">
    <name type="scientific">Bodo saltans virus</name>
    <dbReference type="NCBI Taxonomy" id="2024608"/>
    <lineage>
        <taxon>Viruses</taxon>
        <taxon>Varidnaviria</taxon>
        <taxon>Bamfordvirae</taxon>
        <taxon>Nucleocytoviricota</taxon>
        <taxon>Megaviricetes</taxon>
        <taxon>Imitervirales</taxon>
        <taxon>Mimiviridae</taxon>
        <taxon>Klosneuvirinae</taxon>
        <taxon>Theiavirus</taxon>
        <taxon>Theiavirus salishense</taxon>
    </lineage>
</organism>
<proteinExistence type="predicted"/>
<dbReference type="Proteomes" id="UP000240325">
    <property type="component" value="Segment"/>
</dbReference>
<accession>A0A2H4UV95</accession>
<evidence type="ECO:0000313" key="1">
    <source>
        <dbReference type="EMBL" id="ATZ80842.1"/>
    </source>
</evidence>
<reference evidence="1" key="1">
    <citation type="journal article" date="2017" name="Elife">
        <title>The kinetoplastid-infecting Bodo saltans virus (BsV), a window into the most abundant giant viruses in the sea.</title>
        <authorList>
            <person name="Deeg C.M."/>
            <person name="Chow C.-E.T."/>
            <person name="Suttle C.A."/>
        </authorList>
    </citation>
    <scope>NUCLEOTIDE SEQUENCE</scope>
    <source>
        <strain evidence="1">NG1</strain>
    </source>
</reference>
<keyword evidence="2" id="KW-1185">Reference proteome</keyword>